<protein>
    <submittedName>
        <fullName evidence="1">Uncharacterized protein</fullName>
    </submittedName>
</protein>
<proteinExistence type="predicted"/>
<sequence length="65" mass="7514">MPPSWLHPIDPVRASHEVLEKIFQKDHHMLLSCSMTLITSDSVLGFKFACSVRPIHFLIYTHPRT</sequence>
<dbReference type="Proteomes" id="UP001152607">
    <property type="component" value="Unassembled WGS sequence"/>
</dbReference>
<organism evidence="1 2">
    <name type="scientific">Periconia digitata</name>
    <dbReference type="NCBI Taxonomy" id="1303443"/>
    <lineage>
        <taxon>Eukaryota</taxon>
        <taxon>Fungi</taxon>
        <taxon>Dikarya</taxon>
        <taxon>Ascomycota</taxon>
        <taxon>Pezizomycotina</taxon>
        <taxon>Dothideomycetes</taxon>
        <taxon>Pleosporomycetidae</taxon>
        <taxon>Pleosporales</taxon>
        <taxon>Massarineae</taxon>
        <taxon>Periconiaceae</taxon>
        <taxon>Periconia</taxon>
    </lineage>
</organism>
<comment type="caution">
    <text evidence="1">The sequence shown here is derived from an EMBL/GenBank/DDBJ whole genome shotgun (WGS) entry which is preliminary data.</text>
</comment>
<accession>A0A9W4XHF5</accession>
<dbReference type="EMBL" id="CAOQHR010000001">
    <property type="protein sequence ID" value="CAI6270137.1"/>
    <property type="molecule type" value="Genomic_DNA"/>
</dbReference>
<gene>
    <name evidence="1" type="ORF">PDIGIT_LOCUS1691</name>
</gene>
<keyword evidence="2" id="KW-1185">Reference proteome</keyword>
<dbReference type="AlphaFoldDB" id="A0A9W4XHF5"/>
<evidence type="ECO:0000313" key="2">
    <source>
        <dbReference type="Proteomes" id="UP001152607"/>
    </source>
</evidence>
<reference evidence="1" key="1">
    <citation type="submission" date="2023-01" db="EMBL/GenBank/DDBJ databases">
        <authorList>
            <person name="Van Ghelder C."/>
            <person name="Rancurel C."/>
        </authorList>
    </citation>
    <scope>NUCLEOTIDE SEQUENCE</scope>
    <source>
        <strain evidence="1">CNCM I-4278</strain>
    </source>
</reference>
<evidence type="ECO:0000313" key="1">
    <source>
        <dbReference type="EMBL" id="CAI6270137.1"/>
    </source>
</evidence>
<name>A0A9W4XHF5_9PLEO</name>